<dbReference type="PROSITE" id="PS50181">
    <property type="entry name" value="FBOX"/>
    <property type="match status" value="1"/>
</dbReference>
<evidence type="ECO:0000259" key="1">
    <source>
        <dbReference type="PROSITE" id="PS50181"/>
    </source>
</evidence>
<dbReference type="InterPro" id="IPR001810">
    <property type="entry name" value="F-box_dom"/>
</dbReference>
<dbReference type="InterPro" id="IPR036047">
    <property type="entry name" value="F-box-like_dom_sf"/>
</dbReference>
<evidence type="ECO:0000313" key="2">
    <source>
        <dbReference type="EMBL" id="TQW00834.1"/>
    </source>
</evidence>
<evidence type="ECO:0000313" key="3">
    <source>
        <dbReference type="Proteomes" id="UP000315783"/>
    </source>
</evidence>
<reference evidence="2 3" key="1">
    <citation type="journal article" date="2019" name="Appl. Microbiol. Biotechnol.">
        <title>Genome sequence of Isaria javanica and comparative genome analysis insights into family S53 peptidase evolution in fungal entomopathogens.</title>
        <authorList>
            <person name="Lin R."/>
            <person name="Zhang X."/>
            <person name="Xin B."/>
            <person name="Zou M."/>
            <person name="Gao Y."/>
            <person name="Qin F."/>
            <person name="Hu Q."/>
            <person name="Xie B."/>
            <person name="Cheng X."/>
        </authorList>
    </citation>
    <scope>NUCLEOTIDE SEQUENCE [LARGE SCALE GENOMIC DNA]</scope>
    <source>
        <strain evidence="2 3">IJ1G</strain>
    </source>
</reference>
<dbReference type="SUPFAM" id="SSF81383">
    <property type="entry name" value="F-box domain"/>
    <property type="match status" value="1"/>
</dbReference>
<dbReference type="CDD" id="cd09917">
    <property type="entry name" value="F-box_SF"/>
    <property type="match status" value="1"/>
</dbReference>
<dbReference type="EMBL" id="SPUK01000001">
    <property type="protein sequence ID" value="TQW00834.1"/>
    <property type="molecule type" value="Genomic_DNA"/>
</dbReference>
<dbReference type="Pfam" id="PF12937">
    <property type="entry name" value="F-box-like"/>
    <property type="match status" value="1"/>
</dbReference>
<feature type="domain" description="F-box" evidence="1">
    <location>
        <begin position="13"/>
        <end position="58"/>
    </location>
</feature>
<protein>
    <submittedName>
        <fullName evidence="2">Cyclin-like F-box</fullName>
    </submittedName>
</protein>
<keyword evidence="3" id="KW-1185">Reference proteome</keyword>
<name>A0A545VGH7_9HYPO</name>
<gene>
    <name evidence="2" type="ORF">IF1G_00765</name>
</gene>
<dbReference type="AlphaFoldDB" id="A0A545VGH7"/>
<dbReference type="OrthoDB" id="9981546at2759"/>
<dbReference type="STRING" id="43265.A0A545VGH7"/>
<organism evidence="2 3">
    <name type="scientific">Cordyceps javanica</name>
    <dbReference type="NCBI Taxonomy" id="43265"/>
    <lineage>
        <taxon>Eukaryota</taxon>
        <taxon>Fungi</taxon>
        <taxon>Dikarya</taxon>
        <taxon>Ascomycota</taxon>
        <taxon>Pezizomycotina</taxon>
        <taxon>Sordariomycetes</taxon>
        <taxon>Hypocreomycetidae</taxon>
        <taxon>Hypocreales</taxon>
        <taxon>Cordycipitaceae</taxon>
        <taxon>Cordyceps</taxon>
    </lineage>
</organism>
<proteinExistence type="predicted"/>
<sequence length="301" mass="32659">MENTHIAKLKLESSILLRLPNEIFVAILEHLPVKALLKTTLVCRQIHLLAVHTLHKRLVTISAIPGYELILECYHPTLKLSTPYLSCRYLGTRHPADCDAAAAAAGDATPPPAAQGDDDFPDLLGHVCQLYASFRPVVTEENRRRPLRTIWPGAVAAAAAAAAAAPQGFDSEDEVATQELHLDGGVRFSQLCAAVNLVTLARQADAFVTHHNISEHVVRVFRRWLDDMAAESSGGGGGGDPRSWEATAKIPLASNRILWLDTAKTIGLRFHVSLGPAERMPLLSGPDDDPSVSYTLTYQVC</sequence>
<accession>A0A545VGH7</accession>
<dbReference type="Proteomes" id="UP000315783">
    <property type="component" value="Unassembled WGS sequence"/>
</dbReference>
<dbReference type="Gene3D" id="1.20.1280.50">
    <property type="match status" value="1"/>
</dbReference>
<comment type="caution">
    <text evidence="2">The sequence shown here is derived from an EMBL/GenBank/DDBJ whole genome shotgun (WGS) entry which is preliminary data.</text>
</comment>